<gene>
    <name evidence="3" type="primary">LOC18587105</name>
</gene>
<evidence type="ECO:0000313" key="3">
    <source>
        <dbReference type="RefSeq" id="XP_017984202.1"/>
    </source>
</evidence>
<dbReference type="RefSeq" id="XP_017984202.1">
    <property type="nucleotide sequence ID" value="XM_018128713.1"/>
</dbReference>
<dbReference type="GeneID" id="18587105"/>
<protein>
    <submittedName>
        <fullName evidence="3">Uncharacterized protein LOC18587105</fullName>
    </submittedName>
</protein>
<evidence type="ECO:0000256" key="1">
    <source>
        <dbReference type="SAM" id="MobiDB-lite"/>
    </source>
</evidence>
<name>A0AB32WY69_THECC</name>
<feature type="compositionally biased region" description="Basic and acidic residues" evidence="1">
    <location>
        <begin position="29"/>
        <end position="47"/>
    </location>
</feature>
<accession>A0AB32WY69</accession>
<reference evidence="2" key="1">
    <citation type="journal article" date="1997" name="Nucleic Acids Res.">
        <title>tRNAscan-SE: a program for improved detection of transfer RNA genes in genomic sequence.</title>
        <authorList>
            <person name="Lowe T.M."/>
            <person name="Eddy S.R."/>
        </authorList>
    </citation>
    <scope>NUCLEOTIDE SEQUENCE [LARGE SCALE GENOMIC DNA]</scope>
    <source>
        <strain evidence="2">r\B97-61/B2</strain>
    </source>
</reference>
<dbReference type="Proteomes" id="UP000694886">
    <property type="component" value="Chromosome 10"/>
</dbReference>
<dbReference type="Gramene" id="Tc10v2_t011420.1">
    <property type="protein sequence ID" value="Tc10v2_p011420.1"/>
    <property type="gene ID" value="Tc10v2_g011420"/>
</dbReference>
<dbReference type="KEGG" id="tcc:18587105"/>
<feature type="compositionally biased region" description="Acidic residues" evidence="1">
    <location>
        <begin position="243"/>
        <end position="254"/>
    </location>
</feature>
<organism evidence="2 3">
    <name type="scientific">Theobroma cacao</name>
    <name type="common">Cacao</name>
    <name type="synonym">Cocoa</name>
    <dbReference type="NCBI Taxonomy" id="3641"/>
    <lineage>
        <taxon>Eukaryota</taxon>
        <taxon>Viridiplantae</taxon>
        <taxon>Streptophyta</taxon>
        <taxon>Embryophyta</taxon>
        <taxon>Tracheophyta</taxon>
        <taxon>Spermatophyta</taxon>
        <taxon>Magnoliopsida</taxon>
        <taxon>eudicotyledons</taxon>
        <taxon>Gunneridae</taxon>
        <taxon>Pentapetalae</taxon>
        <taxon>rosids</taxon>
        <taxon>malvids</taxon>
        <taxon>Malvales</taxon>
        <taxon>Malvaceae</taxon>
        <taxon>Byttnerioideae</taxon>
        <taxon>Theobroma</taxon>
    </lineage>
</organism>
<proteinExistence type="predicted"/>
<sequence length="350" mass="40877">MHNIWWWVQLYSNHLVVVPARNRNPQNRKLPEEKIGEGEDKEDKVEPESTLVMQPAERTGEGEDVKNKVELESSLVMQPEEKIGEGEDVKNKVDNISKDSCGSSNSYGTNLSLYRNRKRWYKVRFSEMHYRDEQVALLLDALKCDKFELPSIYRYHSIRLFEAYMTYAEAQKVRALEEVAYVGLVPMSDNVQSAKRTKSGIFEARPKSKKQKRSLGSILSERRQNKEKWRYNEDLEQEAKIEDSEEEDFSEDEWSRDYSGSDDTYEGYYGFDEFGKRWYKVCLLDEKTKDDQVALLLDVLNCDQSGIRSIYVYHTPDLFKARMTKEEADRVAGLGEVEFVEPLSYIIALD</sequence>
<reference evidence="3" key="2">
    <citation type="submission" date="2025-08" db="UniProtKB">
        <authorList>
            <consortium name="RefSeq"/>
        </authorList>
    </citation>
    <scope>IDENTIFICATION</scope>
</reference>
<dbReference type="AlphaFoldDB" id="A0AB32WY69"/>
<evidence type="ECO:0000313" key="2">
    <source>
        <dbReference type="Proteomes" id="UP000694886"/>
    </source>
</evidence>
<feature type="region of interest" description="Disordered" evidence="1">
    <location>
        <begin position="237"/>
        <end position="258"/>
    </location>
</feature>
<feature type="region of interest" description="Disordered" evidence="1">
    <location>
        <begin position="26"/>
        <end position="63"/>
    </location>
</feature>